<dbReference type="SUPFAM" id="SSF48452">
    <property type="entry name" value="TPR-like"/>
    <property type="match status" value="1"/>
</dbReference>
<feature type="domain" description="CS" evidence="4">
    <location>
        <begin position="179"/>
        <end position="271"/>
    </location>
</feature>
<dbReference type="PANTHER" id="PTHR45862">
    <property type="entry name" value="PROTEIN SGT1 HOMOLOG"/>
    <property type="match status" value="1"/>
</dbReference>
<gene>
    <name evidence="5" type="ORF">CC80DRAFT_496004</name>
</gene>
<feature type="compositionally biased region" description="Polar residues" evidence="2">
    <location>
        <begin position="152"/>
        <end position="166"/>
    </location>
</feature>
<dbReference type="Proteomes" id="UP000800035">
    <property type="component" value="Unassembled WGS sequence"/>
</dbReference>
<evidence type="ECO:0000313" key="5">
    <source>
        <dbReference type="EMBL" id="KAF1951621.1"/>
    </source>
</evidence>
<feature type="region of interest" description="Disordered" evidence="2">
    <location>
        <begin position="146"/>
        <end position="175"/>
    </location>
</feature>
<comment type="similarity">
    <text evidence="1">Belongs to the SGT1 family.</text>
</comment>
<dbReference type="SUPFAM" id="SSF49764">
    <property type="entry name" value="HSP20-like chaperones"/>
    <property type="match status" value="1"/>
</dbReference>
<dbReference type="Gene3D" id="1.25.40.10">
    <property type="entry name" value="Tetratricopeptide repeat domain"/>
    <property type="match status" value="1"/>
</dbReference>
<dbReference type="EMBL" id="ML977016">
    <property type="protein sequence ID" value="KAF1951621.1"/>
    <property type="molecule type" value="Genomic_DNA"/>
</dbReference>
<accession>A0A6A5TGA9</accession>
<dbReference type="Pfam" id="PF05002">
    <property type="entry name" value="SGS"/>
    <property type="match status" value="1"/>
</dbReference>
<evidence type="ECO:0000256" key="1">
    <source>
        <dbReference type="ARBA" id="ARBA00008509"/>
    </source>
</evidence>
<organism evidence="5 6">
    <name type="scientific">Byssothecium circinans</name>
    <dbReference type="NCBI Taxonomy" id="147558"/>
    <lineage>
        <taxon>Eukaryota</taxon>
        <taxon>Fungi</taxon>
        <taxon>Dikarya</taxon>
        <taxon>Ascomycota</taxon>
        <taxon>Pezizomycotina</taxon>
        <taxon>Dothideomycetes</taxon>
        <taxon>Pleosporomycetidae</taxon>
        <taxon>Pleosporales</taxon>
        <taxon>Massarineae</taxon>
        <taxon>Massarinaceae</taxon>
        <taxon>Byssothecium</taxon>
    </lineage>
</organism>
<sequence>MDQASRGAAALSESKYDEAVQHYTSAIASNPKAVQYYIQRSTAYQRSSKYPEALKDAEVAAALAHKRARRELIKDAQLRRGIALYFNEKYADAEHVFGIVKKLDDKEKTLQIWNMKVATKLKELPEDDERRKVTVKDVPEVEVPIAEETAKPTENTKSSIQQTSEETPAAPKPVVPTPANKIKHDWYQDNDKVVFQLMAKGVPKDKATVEIDKDSLEIAFPIEGSSSDYSFSLDPFYAEVDPTQSTHRITPTKIEVTLKKATPGVKWKTLEGDRKTESSSENAPAIPSHVLQAKTDSAPAYPTSSKSGAKNWDKVAKDDLGDEEDMDGDETSRFFKQLYKGAGAEQQRAMMKSYSESGGTVLSTDWSQVGGKYVKPEPPEGMEAKKYNA</sequence>
<dbReference type="PROSITE" id="PS51203">
    <property type="entry name" value="CS"/>
    <property type="match status" value="1"/>
</dbReference>
<dbReference type="GO" id="GO:0051087">
    <property type="term" value="F:protein-folding chaperone binding"/>
    <property type="evidence" value="ECO:0007669"/>
    <property type="project" value="InterPro"/>
</dbReference>
<evidence type="ECO:0000259" key="3">
    <source>
        <dbReference type="PROSITE" id="PS51048"/>
    </source>
</evidence>
<dbReference type="InterPro" id="IPR008978">
    <property type="entry name" value="HSP20-like_chaperone"/>
</dbReference>
<dbReference type="Gene3D" id="2.60.40.790">
    <property type="match status" value="1"/>
</dbReference>
<dbReference type="Pfam" id="PF04969">
    <property type="entry name" value="CS"/>
    <property type="match status" value="1"/>
</dbReference>
<reference evidence="5" key="1">
    <citation type="journal article" date="2020" name="Stud. Mycol.">
        <title>101 Dothideomycetes genomes: a test case for predicting lifestyles and emergence of pathogens.</title>
        <authorList>
            <person name="Haridas S."/>
            <person name="Albert R."/>
            <person name="Binder M."/>
            <person name="Bloem J."/>
            <person name="Labutti K."/>
            <person name="Salamov A."/>
            <person name="Andreopoulos B."/>
            <person name="Baker S."/>
            <person name="Barry K."/>
            <person name="Bills G."/>
            <person name="Bluhm B."/>
            <person name="Cannon C."/>
            <person name="Castanera R."/>
            <person name="Culley D."/>
            <person name="Daum C."/>
            <person name="Ezra D."/>
            <person name="Gonzalez J."/>
            <person name="Henrissat B."/>
            <person name="Kuo A."/>
            <person name="Liang C."/>
            <person name="Lipzen A."/>
            <person name="Lutzoni F."/>
            <person name="Magnuson J."/>
            <person name="Mondo S."/>
            <person name="Nolan M."/>
            <person name="Ohm R."/>
            <person name="Pangilinan J."/>
            <person name="Park H.-J."/>
            <person name="Ramirez L."/>
            <person name="Alfaro M."/>
            <person name="Sun H."/>
            <person name="Tritt A."/>
            <person name="Yoshinaga Y."/>
            <person name="Zwiers L.-H."/>
            <person name="Turgeon B."/>
            <person name="Goodwin S."/>
            <person name="Spatafora J."/>
            <person name="Crous P."/>
            <person name="Grigoriev I."/>
        </authorList>
    </citation>
    <scope>NUCLEOTIDE SEQUENCE</scope>
    <source>
        <strain evidence="5">CBS 675.92</strain>
    </source>
</reference>
<dbReference type="InterPro" id="IPR044563">
    <property type="entry name" value="Sgt1-like"/>
</dbReference>
<dbReference type="InterPro" id="IPR007052">
    <property type="entry name" value="CS_dom"/>
</dbReference>
<dbReference type="AlphaFoldDB" id="A0A6A5TGA9"/>
<feature type="compositionally biased region" description="Acidic residues" evidence="2">
    <location>
        <begin position="320"/>
        <end position="329"/>
    </location>
</feature>
<keyword evidence="6" id="KW-1185">Reference proteome</keyword>
<proteinExistence type="inferred from homology"/>
<dbReference type="InterPro" id="IPR007699">
    <property type="entry name" value="SGS_dom"/>
</dbReference>
<feature type="compositionally biased region" description="Basic and acidic residues" evidence="2">
    <location>
        <begin position="269"/>
        <end position="278"/>
    </location>
</feature>
<evidence type="ECO:0000256" key="2">
    <source>
        <dbReference type="SAM" id="MobiDB-lite"/>
    </source>
</evidence>
<feature type="region of interest" description="Disordered" evidence="2">
    <location>
        <begin position="269"/>
        <end position="329"/>
    </location>
</feature>
<dbReference type="CDD" id="cd06466">
    <property type="entry name" value="p23_CS_SGT1_like"/>
    <property type="match status" value="1"/>
</dbReference>
<name>A0A6A5TGA9_9PLEO</name>
<feature type="region of interest" description="Disordered" evidence="2">
    <location>
        <begin position="369"/>
        <end position="389"/>
    </location>
</feature>
<evidence type="ECO:0000259" key="4">
    <source>
        <dbReference type="PROSITE" id="PS51203"/>
    </source>
</evidence>
<protein>
    <submittedName>
        <fullName evidence="5">SGS-domain-containing protein</fullName>
    </submittedName>
</protein>
<dbReference type="OrthoDB" id="1898560at2759"/>
<feature type="domain" description="SGS" evidence="3">
    <location>
        <begin position="300"/>
        <end position="389"/>
    </location>
</feature>
<feature type="compositionally biased region" description="Basic and acidic residues" evidence="2">
    <location>
        <begin position="374"/>
        <end position="389"/>
    </location>
</feature>
<evidence type="ECO:0000313" key="6">
    <source>
        <dbReference type="Proteomes" id="UP000800035"/>
    </source>
</evidence>
<dbReference type="InterPro" id="IPR011990">
    <property type="entry name" value="TPR-like_helical_dom_sf"/>
</dbReference>
<dbReference type="PROSITE" id="PS51048">
    <property type="entry name" value="SGS"/>
    <property type="match status" value="1"/>
</dbReference>